<accession>A0ABS5XD60</accession>
<dbReference type="InterPro" id="IPR046507">
    <property type="entry name" value="DUF6685"/>
</dbReference>
<dbReference type="EMBL" id="JAGTIS010000001">
    <property type="protein sequence ID" value="MBT8765126.1"/>
    <property type="molecule type" value="Genomic_DNA"/>
</dbReference>
<dbReference type="Pfam" id="PF20390">
    <property type="entry name" value="DUF6685"/>
    <property type="match status" value="1"/>
</dbReference>
<organism evidence="1 2">
    <name type="scientific">Metapseudomonas boanensis</name>
    <dbReference type="NCBI Taxonomy" id="2822138"/>
    <lineage>
        <taxon>Bacteria</taxon>
        <taxon>Pseudomonadati</taxon>
        <taxon>Pseudomonadota</taxon>
        <taxon>Gammaproteobacteria</taxon>
        <taxon>Pseudomonadales</taxon>
        <taxon>Pseudomonadaceae</taxon>
        <taxon>Metapseudomonas</taxon>
    </lineage>
</organism>
<proteinExistence type="predicted"/>
<name>A0ABS5XD60_9GAMM</name>
<keyword evidence="2" id="KW-1185">Reference proteome</keyword>
<evidence type="ECO:0000313" key="1">
    <source>
        <dbReference type="EMBL" id="MBT8765126.1"/>
    </source>
</evidence>
<reference evidence="1 2" key="1">
    <citation type="submission" date="2021-04" db="EMBL/GenBank/DDBJ databases">
        <title>Pseudomonas boanensis sp. nov., a bacterium isolated from river water used for household purposes in Boane District, Mozambique.</title>
        <authorList>
            <person name="Nicklasson M."/>
            <person name="Martin-Rodriguez A.J."/>
            <person name="Thorell K."/>
            <person name="Neves L."/>
            <person name="Mussagy A."/>
            <person name="Rydberg H.A."/>
            <person name="Hernroth B."/>
            <person name="Svensson-Stadler L."/>
            <person name="Sjoling A."/>
        </authorList>
    </citation>
    <scope>NUCLEOTIDE SEQUENCE [LARGE SCALE GENOMIC DNA]</scope>
    <source>
        <strain evidence="1 2">DB1</strain>
    </source>
</reference>
<dbReference type="RefSeq" id="WP_215370044.1">
    <property type="nucleotide sequence ID" value="NZ_JAGTIS010000001.1"/>
</dbReference>
<evidence type="ECO:0000313" key="2">
    <source>
        <dbReference type="Proteomes" id="UP001519667"/>
    </source>
</evidence>
<gene>
    <name evidence="1" type="ORF">J7302_03105</name>
</gene>
<dbReference type="Proteomes" id="UP001519667">
    <property type="component" value="Unassembled WGS sequence"/>
</dbReference>
<protein>
    <submittedName>
        <fullName evidence="1">Uncharacterized protein</fullName>
    </submittedName>
</protein>
<comment type="caution">
    <text evidence="1">The sequence shown here is derived from an EMBL/GenBank/DDBJ whole genome shotgun (WGS) entry which is preliminary data.</text>
</comment>
<sequence length="290" mass="32431">MSMLLPNTLTARLAALAQRFGLGNQAPRRIFEKACQLRLPFAPLPKIEPSIWWQAGPPLQRLVELPRGALSGPVQEHKADAHAVLIRLVERKQHQLPSIDLRQVDGLNNGNVELPPTPSFEDYLASLHIRSVKIISYKDFIKAISLPLPRFLAGDPINLYRASWHGSRMFWCGEQHTEAFAAAISYARLRQLETTLPAEVTHYQLRPEGLAQLDMRYHVLAMPTQAWSDPAFMGLLLDTGIPYSRLKLLRNVGAPEFLMLPKDHVEATALGEGLRLVGATDVVRYLSALS</sequence>